<evidence type="ECO:0000313" key="1">
    <source>
        <dbReference type="EMBL" id="KAE9406656.1"/>
    </source>
</evidence>
<protein>
    <submittedName>
        <fullName evidence="1">Uncharacterized protein</fullName>
    </submittedName>
</protein>
<sequence>MSCAYPLGELPEEAGEKMQGTEDIYVFADAKNGNMNTYANEDNPGASRTLEERWINYLPIESRYCQRRHLLSRRQITQEATLELKYLQCLVMMSRGQTHSAKTESLGLDFSVLRRFLTGGVMCTSKGRDSSD</sequence>
<name>A0A6A4I7S8_9AGAR</name>
<keyword evidence="2" id="KW-1185">Reference proteome</keyword>
<dbReference type="Proteomes" id="UP000799118">
    <property type="component" value="Unassembled WGS sequence"/>
</dbReference>
<proteinExistence type="predicted"/>
<dbReference type="AlphaFoldDB" id="A0A6A4I7S8"/>
<evidence type="ECO:0000313" key="2">
    <source>
        <dbReference type="Proteomes" id="UP000799118"/>
    </source>
</evidence>
<reference evidence="1" key="1">
    <citation type="journal article" date="2019" name="Environ. Microbiol.">
        <title>Fungal ecological strategies reflected in gene transcription - a case study of two litter decomposers.</title>
        <authorList>
            <person name="Barbi F."/>
            <person name="Kohler A."/>
            <person name="Barry K."/>
            <person name="Baskaran P."/>
            <person name="Daum C."/>
            <person name="Fauchery L."/>
            <person name="Ihrmark K."/>
            <person name="Kuo A."/>
            <person name="LaButti K."/>
            <person name="Lipzen A."/>
            <person name="Morin E."/>
            <person name="Grigoriev I.V."/>
            <person name="Henrissat B."/>
            <person name="Lindahl B."/>
            <person name="Martin F."/>
        </authorList>
    </citation>
    <scope>NUCLEOTIDE SEQUENCE</scope>
    <source>
        <strain evidence="1">JB14</strain>
    </source>
</reference>
<dbReference type="EMBL" id="ML769400">
    <property type="protein sequence ID" value="KAE9406656.1"/>
    <property type="molecule type" value="Genomic_DNA"/>
</dbReference>
<accession>A0A6A4I7S8</accession>
<gene>
    <name evidence="1" type="ORF">BT96DRAFT_987216</name>
</gene>
<organism evidence="1 2">
    <name type="scientific">Gymnopus androsaceus JB14</name>
    <dbReference type="NCBI Taxonomy" id="1447944"/>
    <lineage>
        <taxon>Eukaryota</taxon>
        <taxon>Fungi</taxon>
        <taxon>Dikarya</taxon>
        <taxon>Basidiomycota</taxon>
        <taxon>Agaricomycotina</taxon>
        <taxon>Agaricomycetes</taxon>
        <taxon>Agaricomycetidae</taxon>
        <taxon>Agaricales</taxon>
        <taxon>Marasmiineae</taxon>
        <taxon>Omphalotaceae</taxon>
        <taxon>Gymnopus</taxon>
    </lineage>
</organism>